<dbReference type="InterPro" id="IPR017938">
    <property type="entry name" value="Riboflavin_synthase-like_b-brl"/>
</dbReference>
<dbReference type="SUPFAM" id="SSF63380">
    <property type="entry name" value="Riboflavin synthase domain-like"/>
    <property type="match status" value="1"/>
</dbReference>
<feature type="domain" description="FAD-binding FR-type" evidence="3">
    <location>
        <begin position="23"/>
        <end position="147"/>
    </location>
</feature>
<dbReference type="InterPro" id="IPR007037">
    <property type="entry name" value="SIP_rossman_dom"/>
</dbReference>
<evidence type="ECO:0000313" key="4">
    <source>
        <dbReference type="EMBL" id="GAB1584323.1"/>
    </source>
</evidence>
<dbReference type="Gene3D" id="3.40.50.80">
    <property type="entry name" value="Nucleotide-binding domain of ferredoxin-NADP reductase (FNR) module"/>
    <property type="match status" value="1"/>
</dbReference>
<accession>A0ABQ0H5X5</accession>
<dbReference type="InterPro" id="IPR039261">
    <property type="entry name" value="FNR_nucleotide-bd"/>
</dbReference>
<sequence length="279" mass="31053">MNMPQSTAIQQTDRAPQRHRHTVRLRHLNVRGVQPISRSMVRVILGGPEIEGFVSLGFDDHVKMFFPMPGETEPMLPSVGPDGLEMPKGPHKPIARDFTPRHYDPVTGELTIDFALGHDGPASNWARSAAAGDSAWIAGPRGSFVFPLEFDWHLLIADETGLPALARRLEELPANKRAIALIEVDDEKDELLLESAAEATVIWAHRKGEPAGESRTLYQSLQALTLPQGDFFAWIACESRVVKELRGFLIQECGANPKWTRASGYWRRGAIAVHDHFDE</sequence>
<reference evidence="4 5" key="1">
    <citation type="submission" date="2024-10" db="EMBL/GenBank/DDBJ databases">
        <title>Isolation, draft genome sequencing and identification of Phyllobacterium sp. NSA23, isolated from leaf soil.</title>
        <authorList>
            <person name="Akita H."/>
        </authorList>
    </citation>
    <scope>NUCLEOTIDE SEQUENCE [LARGE SCALE GENOMIC DNA]</scope>
    <source>
        <strain evidence="4 5">NSA23</strain>
    </source>
</reference>
<dbReference type="PROSITE" id="PS51384">
    <property type="entry name" value="FAD_FR"/>
    <property type="match status" value="1"/>
</dbReference>
<dbReference type="InterPro" id="IPR017927">
    <property type="entry name" value="FAD-bd_FR_type"/>
</dbReference>
<dbReference type="PANTHER" id="PTHR30157:SF0">
    <property type="entry name" value="NADPH-DEPENDENT FERRIC-CHELATE REDUCTASE"/>
    <property type="match status" value="1"/>
</dbReference>
<dbReference type="InterPro" id="IPR013113">
    <property type="entry name" value="SIP_FAD-bd"/>
</dbReference>
<feature type="compositionally biased region" description="Polar residues" evidence="2">
    <location>
        <begin position="1"/>
        <end position="14"/>
    </location>
</feature>
<dbReference type="Pfam" id="PF08021">
    <property type="entry name" value="FAD_binding_9"/>
    <property type="match status" value="1"/>
</dbReference>
<feature type="region of interest" description="Disordered" evidence="2">
    <location>
        <begin position="1"/>
        <end position="20"/>
    </location>
</feature>
<proteinExistence type="inferred from homology"/>
<keyword evidence="5" id="KW-1185">Reference proteome</keyword>
<dbReference type="InterPro" id="IPR039374">
    <property type="entry name" value="SIP_fam"/>
</dbReference>
<evidence type="ECO:0000259" key="3">
    <source>
        <dbReference type="PROSITE" id="PS51384"/>
    </source>
</evidence>
<dbReference type="RefSeq" id="WP_407866745.1">
    <property type="nucleotide sequence ID" value="NZ_BAAFZP010000002.1"/>
</dbReference>
<organism evidence="4 5">
    <name type="scientific">Phyllobacterium phragmitis</name>
    <dbReference type="NCBI Taxonomy" id="2670329"/>
    <lineage>
        <taxon>Bacteria</taxon>
        <taxon>Pseudomonadati</taxon>
        <taxon>Pseudomonadota</taxon>
        <taxon>Alphaproteobacteria</taxon>
        <taxon>Hyphomicrobiales</taxon>
        <taxon>Phyllobacteriaceae</taxon>
        <taxon>Phyllobacterium</taxon>
    </lineage>
</organism>
<dbReference type="PANTHER" id="PTHR30157">
    <property type="entry name" value="FERRIC REDUCTASE, NADPH-DEPENDENT"/>
    <property type="match status" value="1"/>
</dbReference>
<protein>
    <submittedName>
        <fullName evidence="4">Siderophore-interacting protein</fullName>
    </submittedName>
</protein>
<dbReference type="EMBL" id="BAAFZP010000002">
    <property type="protein sequence ID" value="GAB1584323.1"/>
    <property type="molecule type" value="Genomic_DNA"/>
</dbReference>
<comment type="caution">
    <text evidence="4">The sequence shown here is derived from an EMBL/GenBank/DDBJ whole genome shotgun (WGS) entry which is preliminary data.</text>
</comment>
<name>A0ABQ0H5X5_9HYPH</name>
<dbReference type="Pfam" id="PF04954">
    <property type="entry name" value="SIP"/>
    <property type="match status" value="1"/>
</dbReference>
<evidence type="ECO:0000256" key="1">
    <source>
        <dbReference type="ARBA" id="ARBA00035644"/>
    </source>
</evidence>
<dbReference type="Gene3D" id="2.40.30.10">
    <property type="entry name" value="Translation factors"/>
    <property type="match status" value="1"/>
</dbReference>
<dbReference type="CDD" id="cd06193">
    <property type="entry name" value="siderophore_interacting"/>
    <property type="match status" value="1"/>
</dbReference>
<comment type="similarity">
    <text evidence="1">Belongs to the SIP oxidoreductase family.</text>
</comment>
<gene>
    <name evidence="4" type="ORF">PPNSA23_42660</name>
</gene>
<evidence type="ECO:0000313" key="5">
    <source>
        <dbReference type="Proteomes" id="UP001628091"/>
    </source>
</evidence>
<evidence type="ECO:0000256" key="2">
    <source>
        <dbReference type="SAM" id="MobiDB-lite"/>
    </source>
</evidence>
<dbReference type="Proteomes" id="UP001628091">
    <property type="component" value="Unassembled WGS sequence"/>
</dbReference>